<evidence type="ECO:0000256" key="1">
    <source>
        <dbReference type="ARBA" id="ARBA00023015"/>
    </source>
</evidence>
<dbReference type="STRING" id="145854.GA0074692_1923"/>
<dbReference type="Pfam" id="PF02311">
    <property type="entry name" value="AraC_binding"/>
    <property type="match status" value="1"/>
</dbReference>
<dbReference type="InterPro" id="IPR018060">
    <property type="entry name" value="HTH_AraC"/>
</dbReference>
<dbReference type="RefSeq" id="WP_218106605.1">
    <property type="nucleotide sequence ID" value="NZ_FMHW01000002.1"/>
</dbReference>
<keyword evidence="8" id="KW-1185">Reference proteome</keyword>
<keyword evidence="1" id="KW-0805">Transcription regulation</keyword>
<dbReference type="InterPro" id="IPR003313">
    <property type="entry name" value="AraC-bd"/>
</dbReference>
<dbReference type="SMART" id="SM00342">
    <property type="entry name" value="HTH_ARAC"/>
    <property type="match status" value="1"/>
</dbReference>
<dbReference type="Proteomes" id="UP000198959">
    <property type="component" value="Unassembled WGS sequence"/>
</dbReference>
<sequence>MTAGGLRPRGLSSGHTDRDLPSGRADRALLRRHLTSTPQGRRLATGVRLRLGAGGAGIERLAAELRGERFSPHRHDRYAVGVTRTGVQTFRYRAEQRYCLPGEWHVLHPDEVHDGAGGTDEGFGYRIFYLDPALVRAALGGGPLPFVADPVVRPVGVPRVLVDALTHLDEPLDEIESVEATAAIADLLRAHAAPVRGRRPTLDLAAVHRVRALLTDEPTIRHRAADLEVVAGLDRWSVARQFRVAFGTSPTRYRTLRQLDLARGLIRAGTPLPEAAVRSGFADQAHLTRMFRRAYGLTPAVWATAVHPLTAAGYSVD</sequence>
<evidence type="ECO:0000256" key="5">
    <source>
        <dbReference type="SAM" id="MobiDB-lite"/>
    </source>
</evidence>
<dbReference type="EMBL" id="FMHW01000002">
    <property type="protein sequence ID" value="SCL25244.1"/>
    <property type="molecule type" value="Genomic_DNA"/>
</dbReference>
<keyword evidence="4" id="KW-0804">Transcription</keyword>
<gene>
    <name evidence="7" type="ORF">GA0074692_1923</name>
</gene>
<keyword evidence="2 7" id="KW-0238">DNA-binding</keyword>
<evidence type="ECO:0000256" key="4">
    <source>
        <dbReference type="ARBA" id="ARBA00023163"/>
    </source>
</evidence>
<evidence type="ECO:0000259" key="6">
    <source>
        <dbReference type="PROSITE" id="PS01124"/>
    </source>
</evidence>
<evidence type="ECO:0000256" key="2">
    <source>
        <dbReference type="ARBA" id="ARBA00023125"/>
    </source>
</evidence>
<proteinExistence type="predicted"/>
<evidence type="ECO:0000313" key="8">
    <source>
        <dbReference type="Proteomes" id="UP000198959"/>
    </source>
</evidence>
<organism evidence="7 8">
    <name type="scientific">Micromonospora pallida</name>
    <dbReference type="NCBI Taxonomy" id="145854"/>
    <lineage>
        <taxon>Bacteria</taxon>
        <taxon>Bacillati</taxon>
        <taxon>Actinomycetota</taxon>
        <taxon>Actinomycetes</taxon>
        <taxon>Micromonosporales</taxon>
        <taxon>Micromonosporaceae</taxon>
        <taxon>Micromonospora</taxon>
    </lineage>
</organism>
<keyword evidence="3" id="KW-0010">Activator</keyword>
<dbReference type="PANTHER" id="PTHR46796">
    <property type="entry name" value="HTH-TYPE TRANSCRIPTIONAL ACTIVATOR RHAS-RELATED"/>
    <property type="match status" value="1"/>
</dbReference>
<dbReference type="InterPro" id="IPR018062">
    <property type="entry name" value="HTH_AraC-typ_CS"/>
</dbReference>
<feature type="domain" description="HTH araC/xylS-type" evidence="6">
    <location>
        <begin position="208"/>
        <end position="305"/>
    </location>
</feature>
<dbReference type="SUPFAM" id="SSF46689">
    <property type="entry name" value="Homeodomain-like"/>
    <property type="match status" value="1"/>
</dbReference>
<dbReference type="GO" id="GO:0043565">
    <property type="term" value="F:sequence-specific DNA binding"/>
    <property type="evidence" value="ECO:0007669"/>
    <property type="project" value="InterPro"/>
</dbReference>
<dbReference type="PROSITE" id="PS01124">
    <property type="entry name" value="HTH_ARAC_FAMILY_2"/>
    <property type="match status" value="1"/>
</dbReference>
<dbReference type="Gene3D" id="1.10.10.60">
    <property type="entry name" value="Homeodomain-like"/>
    <property type="match status" value="1"/>
</dbReference>
<feature type="region of interest" description="Disordered" evidence="5">
    <location>
        <begin position="1"/>
        <end position="25"/>
    </location>
</feature>
<accession>A0A1C6S6Y5</accession>
<evidence type="ECO:0000313" key="7">
    <source>
        <dbReference type="EMBL" id="SCL25244.1"/>
    </source>
</evidence>
<feature type="compositionally biased region" description="Basic and acidic residues" evidence="5">
    <location>
        <begin position="15"/>
        <end position="25"/>
    </location>
</feature>
<dbReference type="InterPro" id="IPR050204">
    <property type="entry name" value="AraC_XylS_family_regulators"/>
</dbReference>
<dbReference type="PANTHER" id="PTHR46796:SF2">
    <property type="entry name" value="TRANSCRIPTIONAL REGULATORY PROTEIN"/>
    <property type="match status" value="1"/>
</dbReference>
<protein>
    <submittedName>
        <fullName evidence="7">AraC-type DNA-binding protein</fullName>
    </submittedName>
</protein>
<dbReference type="PROSITE" id="PS00041">
    <property type="entry name" value="HTH_ARAC_FAMILY_1"/>
    <property type="match status" value="1"/>
</dbReference>
<name>A0A1C6S6Y5_9ACTN</name>
<dbReference type="SUPFAM" id="SSF51215">
    <property type="entry name" value="Regulatory protein AraC"/>
    <property type="match status" value="1"/>
</dbReference>
<dbReference type="InterPro" id="IPR037923">
    <property type="entry name" value="HTH-like"/>
</dbReference>
<dbReference type="Pfam" id="PF12833">
    <property type="entry name" value="HTH_18"/>
    <property type="match status" value="1"/>
</dbReference>
<evidence type="ECO:0000256" key="3">
    <source>
        <dbReference type="ARBA" id="ARBA00023159"/>
    </source>
</evidence>
<dbReference type="GO" id="GO:0003700">
    <property type="term" value="F:DNA-binding transcription factor activity"/>
    <property type="evidence" value="ECO:0007669"/>
    <property type="project" value="InterPro"/>
</dbReference>
<dbReference type="InterPro" id="IPR009057">
    <property type="entry name" value="Homeodomain-like_sf"/>
</dbReference>
<reference evidence="8" key="1">
    <citation type="submission" date="2016-06" db="EMBL/GenBank/DDBJ databases">
        <authorList>
            <person name="Varghese N."/>
            <person name="Submissions Spin"/>
        </authorList>
    </citation>
    <scope>NUCLEOTIDE SEQUENCE [LARGE SCALE GENOMIC DNA]</scope>
    <source>
        <strain evidence="8">DSM 43817</strain>
    </source>
</reference>
<dbReference type="AlphaFoldDB" id="A0A1C6S6Y5"/>